<dbReference type="Pfam" id="PF09115">
    <property type="entry name" value="DNApol3-delta_C"/>
    <property type="match status" value="1"/>
</dbReference>
<comment type="subunit">
    <text evidence="7">DNA polymerase III contains a core (composed of alpha, epsilon and theta chains) that associates with a tau subunit. This core dimerizes to form the POLIII' complex. PolIII' associates with the gamma complex (composed of gamma, delta, delta', psi and chi chains) and with the beta chain to form the complete DNA polymerase III complex.</text>
</comment>
<comment type="function">
    <text evidence="8">DNA polymerase III is a complex, multichain enzyme responsible for most of the replicative synthesis in bacteria. This DNA polymerase also exhibits 3' to 5' exonuclease activity.</text>
</comment>
<reference evidence="11 12" key="1">
    <citation type="submission" date="2019-02" db="EMBL/GenBank/DDBJ databases">
        <authorList>
            <person name="Manzano-Marin A."/>
            <person name="Manzano-Marin A."/>
        </authorList>
    </citation>
    <scope>NUCLEOTIDE SEQUENCE [LARGE SCALE GENOMIC DNA]</scope>
    <source>
        <strain evidence="11 12">BuCisplendens/pseudotsugae</strain>
    </source>
</reference>
<dbReference type="Pfam" id="PF13177">
    <property type="entry name" value="DNA_pol3_delta2"/>
    <property type="match status" value="1"/>
</dbReference>
<dbReference type="Gene3D" id="1.20.272.10">
    <property type="match status" value="1"/>
</dbReference>
<feature type="domain" description="DNA polymerase III delta subunit C-terminal" evidence="10">
    <location>
        <begin position="209"/>
        <end position="321"/>
    </location>
</feature>
<dbReference type="PANTHER" id="PTHR11669">
    <property type="entry name" value="REPLICATION FACTOR C / DNA POLYMERASE III GAMMA-TAU SUBUNIT"/>
    <property type="match status" value="1"/>
</dbReference>
<dbReference type="SUPFAM" id="SSF48019">
    <property type="entry name" value="post-AAA+ oligomerization domain-like"/>
    <property type="match status" value="1"/>
</dbReference>
<dbReference type="SUPFAM" id="SSF52540">
    <property type="entry name" value="P-loop containing nucleoside triphosphate hydrolases"/>
    <property type="match status" value="1"/>
</dbReference>
<dbReference type="PANTHER" id="PTHR11669:SF8">
    <property type="entry name" value="DNA POLYMERASE III SUBUNIT DELTA"/>
    <property type="match status" value="1"/>
</dbReference>
<dbReference type="GO" id="GO:0009360">
    <property type="term" value="C:DNA polymerase III complex"/>
    <property type="evidence" value="ECO:0007669"/>
    <property type="project" value="InterPro"/>
</dbReference>
<dbReference type="Proteomes" id="UP000294466">
    <property type="component" value="Chromosome"/>
</dbReference>
<dbReference type="Gene3D" id="3.40.50.300">
    <property type="entry name" value="P-loop containing nucleotide triphosphate hydrolases"/>
    <property type="match status" value="1"/>
</dbReference>
<dbReference type="GO" id="GO:0006261">
    <property type="term" value="P:DNA-templated DNA replication"/>
    <property type="evidence" value="ECO:0007669"/>
    <property type="project" value="TreeGrafter"/>
</dbReference>
<keyword evidence="4 11" id="KW-0548">Nucleotidyltransferase</keyword>
<evidence type="ECO:0000313" key="12">
    <source>
        <dbReference type="Proteomes" id="UP000294466"/>
    </source>
</evidence>
<protein>
    <recommendedName>
        <fullName evidence="2">DNA polymerase III subunit delta'</fullName>
        <ecNumber evidence="1">2.7.7.7</ecNumber>
    </recommendedName>
</protein>
<dbReference type="GO" id="GO:0003887">
    <property type="term" value="F:DNA-directed DNA polymerase activity"/>
    <property type="evidence" value="ECO:0007669"/>
    <property type="project" value="UniProtKB-KW"/>
</dbReference>
<gene>
    <name evidence="11" type="primary">holB</name>
    <name evidence="11" type="ORF">BUCISPPS3390_230</name>
</gene>
<evidence type="ECO:0000259" key="10">
    <source>
        <dbReference type="Pfam" id="PF09115"/>
    </source>
</evidence>
<dbReference type="InterPro" id="IPR015199">
    <property type="entry name" value="DNA_pol_III_delta_C"/>
</dbReference>
<evidence type="ECO:0000256" key="2">
    <source>
        <dbReference type="ARBA" id="ARBA00014363"/>
    </source>
</evidence>
<dbReference type="InterPro" id="IPR050238">
    <property type="entry name" value="DNA_Rep/Repair_Clamp_Loader"/>
</dbReference>
<dbReference type="RefSeq" id="WP_154060830.1">
    <property type="nucleotide sequence ID" value="NZ_LR217692.1"/>
</dbReference>
<evidence type="ECO:0000256" key="4">
    <source>
        <dbReference type="ARBA" id="ARBA00022695"/>
    </source>
</evidence>
<organism evidence="11 12">
    <name type="scientific">Buchnera aphidicola</name>
    <name type="common">Cinara cf. splendens/pseudotsugae 3390</name>
    <dbReference type="NCBI Taxonomy" id="2518980"/>
    <lineage>
        <taxon>Bacteria</taxon>
        <taxon>Pseudomonadati</taxon>
        <taxon>Pseudomonadota</taxon>
        <taxon>Gammaproteobacteria</taxon>
        <taxon>Enterobacterales</taxon>
        <taxon>Erwiniaceae</taxon>
        <taxon>Buchnera</taxon>
    </lineage>
</organism>
<dbReference type="GO" id="GO:0003677">
    <property type="term" value="F:DNA binding"/>
    <property type="evidence" value="ECO:0007669"/>
    <property type="project" value="InterPro"/>
</dbReference>
<dbReference type="EC" id="2.7.7.7" evidence="1"/>
<evidence type="ECO:0000256" key="6">
    <source>
        <dbReference type="ARBA" id="ARBA00022932"/>
    </source>
</evidence>
<keyword evidence="5" id="KW-0235">DNA replication</keyword>
<evidence type="ECO:0000256" key="1">
    <source>
        <dbReference type="ARBA" id="ARBA00012417"/>
    </source>
</evidence>
<comment type="catalytic activity">
    <reaction evidence="9">
        <text>DNA(n) + a 2'-deoxyribonucleoside 5'-triphosphate = DNA(n+1) + diphosphate</text>
        <dbReference type="Rhea" id="RHEA:22508"/>
        <dbReference type="Rhea" id="RHEA-COMP:17339"/>
        <dbReference type="Rhea" id="RHEA-COMP:17340"/>
        <dbReference type="ChEBI" id="CHEBI:33019"/>
        <dbReference type="ChEBI" id="CHEBI:61560"/>
        <dbReference type="ChEBI" id="CHEBI:173112"/>
        <dbReference type="EC" id="2.7.7.7"/>
    </reaction>
</comment>
<dbReference type="InterPro" id="IPR027417">
    <property type="entry name" value="P-loop_NTPase"/>
</dbReference>
<evidence type="ECO:0000256" key="5">
    <source>
        <dbReference type="ARBA" id="ARBA00022705"/>
    </source>
</evidence>
<evidence type="ECO:0000256" key="7">
    <source>
        <dbReference type="ARBA" id="ARBA00026073"/>
    </source>
</evidence>
<dbReference type="InterPro" id="IPR008921">
    <property type="entry name" value="DNA_pol3_clamp-load_cplx_C"/>
</dbReference>
<dbReference type="EMBL" id="LR217692">
    <property type="protein sequence ID" value="VFP77806.1"/>
    <property type="molecule type" value="Genomic_DNA"/>
</dbReference>
<evidence type="ECO:0000313" key="11">
    <source>
        <dbReference type="EMBL" id="VFP77806.1"/>
    </source>
</evidence>
<proteinExistence type="predicted"/>
<evidence type="ECO:0000256" key="9">
    <source>
        <dbReference type="ARBA" id="ARBA00049244"/>
    </source>
</evidence>
<keyword evidence="6" id="KW-0239">DNA-directed DNA polymerase</keyword>
<evidence type="ECO:0000256" key="8">
    <source>
        <dbReference type="ARBA" id="ARBA00037724"/>
    </source>
</evidence>
<sequence>MNKYPWLITQYLNIINKYRKNSLHPVNLIQAPTGVGISKLIFNISKWILCSYRNKFTNCKKCISCFLIKKKNHPDFYNINYISQYKNIGIDIIRDIIKNLYKTSQQGGCKIVYFSNINSCTLEASNALLKTLEEPPKNTIFFLHTRNITQVINTIKSRSIIYYIHAPQENIAISWLKKKNKQHNFLQLLTALRINNNAPISTQKFLKSNAFKQRNIFMRAIHTYINEKNDSDLWSVILDYDEKIITTLICYFLLDIIKYNICKNNTIKNVDQLRLIKKIAHINKFNVLKNNLISWIQFQQILSTSYKIDKKLIFIEQIFLWMKTLHT</sequence>
<name>A0A451CWT9_9GAMM</name>
<evidence type="ECO:0000256" key="3">
    <source>
        <dbReference type="ARBA" id="ARBA00022679"/>
    </source>
</evidence>
<dbReference type="AlphaFoldDB" id="A0A451CWT9"/>
<accession>A0A451CWT9</accession>
<dbReference type="OrthoDB" id="9811073at2"/>
<keyword evidence="3 11" id="KW-0808">Transferase</keyword>